<keyword evidence="2 9" id="KW-0813">Transport</keyword>
<dbReference type="FunCoup" id="G3WW85">
    <property type="interactions" value="93"/>
</dbReference>
<evidence type="ECO:0000256" key="1">
    <source>
        <dbReference type="ARBA" id="ARBA00004141"/>
    </source>
</evidence>
<reference evidence="12 13" key="1">
    <citation type="journal article" date="2011" name="Proc. Natl. Acad. Sci. U.S.A.">
        <title>Genetic diversity and population structure of the endangered marsupial Sarcophilus harrisii (Tasmanian devil).</title>
        <authorList>
            <person name="Miller W."/>
            <person name="Hayes V.M."/>
            <person name="Ratan A."/>
            <person name="Petersen D.C."/>
            <person name="Wittekindt N.E."/>
            <person name="Miller J."/>
            <person name="Walenz B."/>
            <person name="Knight J."/>
            <person name="Qi J."/>
            <person name="Zhao F."/>
            <person name="Wang Q."/>
            <person name="Bedoya-Reina O.C."/>
            <person name="Katiyar N."/>
            <person name="Tomsho L.P."/>
            <person name="Kasson L.M."/>
            <person name="Hardie R.A."/>
            <person name="Woodbridge P."/>
            <person name="Tindall E.A."/>
            <person name="Bertelsen M.F."/>
            <person name="Dixon D."/>
            <person name="Pyecroft S."/>
            <person name="Helgen K.M."/>
            <person name="Lesk A.M."/>
            <person name="Pringle T.H."/>
            <person name="Patterson N."/>
            <person name="Zhang Y."/>
            <person name="Kreiss A."/>
            <person name="Woods G.M."/>
            <person name="Jones M.E."/>
            <person name="Schuster S.C."/>
        </authorList>
    </citation>
    <scope>NUCLEOTIDE SEQUENCE [LARGE SCALE GENOMIC DNA]</scope>
</reference>
<keyword evidence="7 10" id="KW-0472">Membrane</keyword>
<dbReference type="SUPFAM" id="SSF81324">
    <property type="entry name" value="Voltage-gated potassium channels"/>
    <property type="match status" value="2"/>
</dbReference>
<dbReference type="Ensembl" id="ENSSHAT00000019847.2">
    <property type="protein sequence ID" value="ENSSHAP00000019690.2"/>
    <property type="gene ID" value="ENSSHAG00000016715.2"/>
</dbReference>
<dbReference type="GeneTree" id="ENSGT00700000104522"/>
<dbReference type="GO" id="GO:0015271">
    <property type="term" value="F:outward rectifier potassium channel activity"/>
    <property type="evidence" value="ECO:0007669"/>
    <property type="project" value="TreeGrafter"/>
</dbReference>
<dbReference type="eggNOG" id="KOG1418">
    <property type="taxonomic scope" value="Eukaryota"/>
</dbReference>
<dbReference type="InterPro" id="IPR013099">
    <property type="entry name" value="K_chnl_dom"/>
</dbReference>
<feature type="transmembrane region" description="Helical" evidence="10">
    <location>
        <begin position="335"/>
        <end position="357"/>
    </location>
</feature>
<feature type="transmembrane region" description="Helical" evidence="10">
    <location>
        <begin position="364"/>
        <end position="383"/>
    </location>
</feature>
<reference evidence="12" key="3">
    <citation type="submission" date="2025-09" db="UniProtKB">
        <authorList>
            <consortium name="Ensembl"/>
        </authorList>
    </citation>
    <scope>IDENTIFICATION</scope>
</reference>
<dbReference type="Pfam" id="PF07885">
    <property type="entry name" value="Ion_trans_2"/>
    <property type="match status" value="2"/>
</dbReference>
<reference evidence="12" key="2">
    <citation type="submission" date="2025-08" db="UniProtKB">
        <authorList>
            <consortium name="Ensembl"/>
        </authorList>
    </citation>
    <scope>IDENTIFICATION</scope>
</reference>
<dbReference type="GO" id="GO:0022841">
    <property type="term" value="F:potassium ion leak channel activity"/>
    <property type="evidence" value="ECO:0007669"/>
    <property type="project" value="TreeGrafter"/>
</dbReference>
<dbReference type="KEGG" id="shr:100919452"/>
<evidence type="ECO:0000313" key="13">
    <source>
        <dbReference type="Proteomes" id="UP000007648"/>
    </source>
</evidence>
<dbReference type="HOGENOM" id="CLU_022504_5_3_1"/>
<dbReference type="PANTHER" id="PTHR11003">
    <property type="entry name" value="POTASSIUM CHANNEL, SUBFAMILY K"/>
    <property type="match status" value="1"/>
</dbReference>
<evidence type="ECO:0000256" key="7">
    <source>
        <dbReference type="ARBA" id="ARBA00023136"/>
    </source>
</evidence>
<evidence type="ECO:0000256" key="8">
    <source>
        <dbReference type="ARBA" id="ARBA00023303"/>
    </source>
</evidence>
<feature type="transmembrane region" description="Helical" evidence="10">
    <location>
        <begin position="389"/>
        <end position="412"/>
    </location>
</feature>
<feature type="transmembrane region" description="Helical" evidence="10">
    <location>
        <begin position="182"/>
        <end position="202"/>
    </location>
</feature>
<keyword evidence="4" id="KW-0630">Potassium</keyword>
<dbReference type="Gene3D" id="1.10.287.70">
    <property type="match status" value="1"/>
</dbReference>
<dbReference type="CTD" id="338567"/>
<keyword evidence="5 10" id="KW-1133">Transmembrane helix</keyword>
<dbReference type="PRINTS" id="PR01333">
    <property type="entry name" value="2POREKCHANEL"/>
</dbReference>
<comment type="subcellular location">
    <subcellularLocation>
        <location evidence="1">Membrane</location>
        <topology evidence="1">Multi-pass membrane protein</topology>
    </subcellularLocation>
</comment>
<keyword evidence="13" id="KW-1185">Reference proteome</keyword>
<dbReference type="STRING" id="9305.ENSSHAP00000019690"/>
<organism evidence="12 13">
    <name type="scientific">Sarcophilus harrisii</name>
    <name type="common">Tasmanian devil</name>
    <name type="synonym">Sarcophilus laniarius</name>
    <dbReference type="NCBI Taxonomy" id="9305"/>
    <lineage>
        <taxon>Eukaryota</taxon>
        <taxon>Metazoa</taxon>
        <taxon>Chordata</taxon>
        <taxon>Craniata</taxon>
        <taxon>Vertebrata</taxon>
        <taxon>Euteleostomi</taxon>
        <taxon>Mammalia</taxon>
        <taxon>Metatheria</taxon>
        <taxon>Dasyuromorphia</taxon>
        <taxon>Dasyuridae</taxon>
        <taxon>Sarcophilus</taxon>
    </lineage>
</organism>
<feature type="domain" description="Potassium channel" evidence="11">
    <location>
        <begin position="149"/>
        <end position="206"/>
    </location>
</feature>
<dbReference type="GO" id="GO:0005886">
    <property type="term" value="C:plasma membrane"/>
    <property type="evidence" value="ECO:0007669"/>
    <property type="project" value="TreeGrafter"/>
</dbReference>
<evidence type="ECO:0000256" key="2">
    <source>
        <dbReference type="ARBA" id="ARBA00022448"/>
    </source>
</evidence>
<evidence type="ECO:0000313" key="12">
    <source>
        <dbReference type="Ensembl" id="ENSSHAP00000019690.2"/>
    </source>
</evidence>
<dbReference type="InterPro" id="IPR003280">
    <property type="entry name" value="2pore_dom_K_chnl"/>
</dbReference>
<name>G3WW85_SARHA</name>
<accession>G3WW85</accession>
<dbReference type="OrthoDB" id="297496at2759"/>
<keyword evidence="6 9" id="KW-0406">Ion transport</keyword>
<evidence type="ECO:0000256" key="5">
    <source>
        <dbReference type="ARBA" id="ARBA00022989"/>
    </source>
</evidence>
<evidence type="ECO:0000259" key="11">
    <source>
        <dbReference type="Pfam" id="PF07885"/>
    </source>
</evidence>
<dbReference type="RefSeq" id="XP_003755393.1">
    <property type="nucleotide sequence ID" value="XM_003755345.2"/>
</dbReference>
<keyword evidence="3 9" id="KW-0812">Transmembrane</keyword>
<feature type="domain" description="Potassium channel" evidence="11">
    <location>
        <begin position="343"/>
        <end position="416"/>
    </location>
</feature>
<evidence type="ECO:0000256" key="6">
    <source>
        <dbReference type="ARBA" id="ARBA00023065"/>
    </source>
</evidence>
<feature type="transmembrane region" description="Helical" evidence="10">
    <location>
        <begin position="152"/>
        <end position="170"/>
    </location>
</feature>
<evidence type="ECO:0000256" key="9">
    <source>
        <dbReference type="RuleBase" id="RU003857"/>
    </source>
</evidence>
<gene>
    <name evidence="12" type="primary">KCNK18</name>
</gene>
<comment type="similarity">
    <text evidence="9">Belongs to the two pore domain potassium channel (TC 1.A.1.8) family.</text>
</comment>
<dbReference type="InParanoid" id="G3WW85"/>
<sequence length="433" mass="49867">MASLGEKPSAKRFSWILVPDKGKIHNQPEEQAAKRQISYSPSFNLKVIFNPDKETSKKHCCSKCLGRTFPHLFFIFCLIIYALLGAVLFSFIEGKKDDKNVEFEAFLIQLWNNCDSNGKDTDTEKKLHFIMMTRRMLLYQLQHEWLLSSSEWSFLGSLFFCCTVFTTVGYSHMYPTTGLGKALCMLYALFGIPLMFIVTTALGDTLASMLSTIYNNYKNLRVSCLTLSQIRRHSSKCTDSDLVNKTLSHNVVRKSSHKLTIQKGINTNYNCLMEQSQNLEKFKKTLRKERENTLCVPSEMQRSHSCPELEHLKSQRLQSHRSLRNLGKIVENFDIPIIIIGLVVFAYISFGAAILPLWETHMDFGTAFYFCFITFTTIGFGDIKLENTFIFLFCSIYVVIGMVIVIITFKLLQDRLFHAYQSIILFVTKWDVQ</sequence>
<dbReference type="Proteomes" id="UP000007648">
    <property type="component" value="Unassembled WGS sequence"/>
</dbReference>
<evidence type="ECO:0000256" key="10">
    <source>
        <dbReference type="SAM" id="Phobius"/>
    </source>
</evidence>
<dbReference type="AlphaFoldDB" id="G3WW85"/>
<proteinExistence type="inferred from homology"/>
<evidence type="ECO:0000256" key="3">
    <source>
        <dbReference type="ARBA" id="ARBA00022692"/>
    </source>
</evidence>
<dbReference type="GO" id="GO:0030322">
    <property type="term" value="P:stabilization of membrane potential"/>
    <property type="evidence" value="ECO:0007669"/>
    <property type="project" value="TreeGrafter"/>
</dbReference>
<dbReference type="GeneID" id="100919452"/>
<keyword evidence="8 9" id="KW-0407">Ion channel</keyword>
<evidence type="ECO:0000256" key="4">
    <source>
        <dbReference type="ARBA" id="ARBA00022958"/>
    </source>
</evidence>
<dbReference type="PANTHER" id="PTHR11003:SF346">
    <property type="entry name" value="POTASSIUM CHANNEL SUBFAMILY K MEMBER 18"/>
    <property type="match status" value="1"/>
</dbReference>
<protein>
    <submittedName>
        <fullName evidence="12">Potassium two pore domain channel subfamily K member 18</fullName>
    </submittedName>
</protein>
<feature type="transmembrane region" description="Helical" evidence="10">
    <location>
        <begin position="72"/>
        <end position="92"/>
    </location>
</feature>